<comment type="caution">
    <text evidence="1">The sequence shown here is derived from an EMBL/GenBank/DDBJ whole genome shotgun (WGS) entry which is preliminary data.</text>
</comment>
<gene>
    <name evidence="1" type="ORF">HOLleu_44562</name>
</gene>
<reference evidence="1" key="1">
    <citation type="submission" date="2021-10" db="EMBL/GenBank/DDBJ databases">
        <title>Tropical sea cucumber genome reveals ecological adaptation and Cuvierian tubules defense mechanism.</title>
        <authorList>
            <person name="Chen T."/>
        </authorList>
    </citation>
    <scope>NUCLEOTIDE SEQUENCE</scope>
    <source>
        <strain evidence="1">Nanhai2018</strain>
        <tissue evidence="1">Muscle</tissue>
    </source>
</reference>
<organism evidence="1 2">
    <name type="scientific">Holothuria leucospilota</name>
    <name type="common">Black long sea cucumber</name>
    <name type="synonym">Mertensiothuria leucospilota</name>
    <dbReference type="NCBI Taxonomy" id="206669"/>
    <lineage>
        <taxon>Eukaryota</taxon>
        <taxon>Metazoa</taxon>
        <taxon>Echinodermata</taxon>
        <taxon>Eleutherozoa</taxon>
        <taxon>Echinozoa</taxon>
        <taxon>Holothuroidea</taxon>
        <taxon>Aspidochirotacea</taxon>
        <taxon>Aspidochirotida</taxon>
        <taxon>Holothuriidae</taxon>
        <taxon>Holothuria</taxon>
    </lineage>
</organism>
<sequence>MIDDPCCFRWRSKVIWGQERSKRQNFVNTISQESPYSVDDPYCFWWRSKVIWGHQRSNSKILGISCKHDISRTINVRDVILTRWIVHIK</sequence>
<protein>
    <submittedName>
        <fullName evidence="1">Uncharacterized protein</fullName>
    </submittedName>
</protein>
<dbReference type="AlphaFoldDB" id="A0A9Q1B8M3"/>
<accession>A0A9Q1B8M3</accession>
<evidence type="ECO:0000313" key="1">
    <source>
        <dbReference type="EMBL" id="KAJ8017796.1"/>
    </source>
</evidence>
<keyword evidence="2" id="KW-1185">Reference proteome</keyword>
<dbReference type="Proteomes" id="UP001152320">
    <property type="component" value="Unassembled WGS sequence"/>
</dbReference>
<evidence type="ECO:0000313" key="2">
    <source>
        <dbReference type="Proteomes" id="UP001152320"/>
    </source>
</evidence>
<name>A0A9Q1B8M3_HOLLE</name>
<proteinExistence type="predicted"/>
<dbReference type="EMBL" id="JAIZAY010000992">
    <property type="protein sequence ID" value="KAJ8017796.1"/>
    <property type="molecule type" value="Genomic_DNA"/>
</dbReference>